<dbReference type="EMBL" id="JBDKWZ010000016">
    <property type="protein sequence ID" value="MEN7550725.1"/>
    <property type="molecule type" value="Genomic_DNA"/>
</dbReference>
<dbReference type="CDD" id="cd05007">
    <property type="entry name" value="SIS_Etherase"/>
    <property type="match status" value="1"/>
</dbReference>
<gene>
    <name evidence="3 5" type="primary">murQ</name>
    <name evidence="5" type="ORF">AAG747_22585</name>
</gene>
<comment type="similarity">
    <text evidence="3">Belongs to the GCKR-like family. MurNAc-6-P etherase subfamily.</text>
</comment>
<evidence type="ECO:0000256" key="3">
    <source>
        <dbReference type="HAMAP-Rule" id="MF_00068"/>
    </source>
</evidence>
<dbReference type="PROSITE" id="PS01272">
    <property type="entry name" value="GCKR"/>
    <property type="match status" value="1"/>
</dbReference>
<keyword evidence="1 3" id="KW-0456">Lyase</keyword>
<sequence length="270" mass="28723">MSTTEAASNYDNLEKRSVRELLTCINREDAQVHQAVEKVLPTVAEFVERLVERMRKGGRMFYLGAGTSGRLGILDASELPPTYGVPHGLVIALIAGGPTAIQKAVENAEDDETAAWQELKALAIGPNDTVVGIAASGKTPYVIGGVKAAKAEGLLTAGITCNAQSPLAQSVDFPMEVVVGPEFVTGSTRMKAGTAQKMVLNMISTTAMIGLGRVKGNKMIDMQLSNQKLVDRGTRMLMEALPLPYEEARELLVAEGSVRQAIDSYSNTSG</sequence>
<dbReference type="InterPro" id="IPR001347">
    <property type="entry name" value="SIS_dom"/>
</dbReference>
<evidence type="ECO:0000256" key="1">
    <source>
        <dbReference type="ARBA" id="ARBA00023239"/>
    </source>
</evidence>
<dbReference type="RefSeq" id="WP_346823507.1">
    <property type="nucleotide sequence ID" value="NZ_JBDKWZ010000016.1"/>
</dbReference>
<dbReference type="GO" id="GO:0046348">
    <property type="term" value="P:amino sugar catabolic process"/>
    <property type="evidence" value="ECO:0007669"/>
    <property type="project" value="InterPro"/>
</dbReference>
<evidence type="ECO:0000313" key="5">
    <source>
        <dbReference type="EMBL" id="MEN7550725.1"/>
    </source>
</evidence>
<dbReference type="NCBIfam" id="TIGR00274">
    <property type="entry name" value="N-acetylmuramic acid 6-phosphate etherase"/>
    <property type="match status" value="1"/>
</dbReference>
<dbReference type="GO" id="GO:0016835">
    <property type="term" value="F:carbon-oxygen lyase activity"/>
    <property type="evidence" value="ECO:0007669"/>
    <property type="project" value="UniProtKB-UniRule"/>
</dbReference>
<dbReference type="InterPro" id="IPR005488">
    <property type="entry name" value="Etherase_MurQ"/>
</dbReference>
<feature type="active site" evidence="3">
    <location>
        <position position="109"/>
    </location>
</feature>
<evidence type="ECO:0000313" key="6">
    <source>
        <dbReference type="Proteomes" id="UP001403385"/>
    </source>
</evidence>
<name>A0AAW9SDV6_9BACT</name>
<dbReference type="InterPro" id="IPR046348">
    <property type="entry name" value="SIS_dom_sf"/>
</dbReference>
<feature type="active site" description="Proton donor" evidence="3">
    <location>
        <position position="78"/>
    </location>
</feature>
<dbReference type="InterPro" id="IPR040190">
    <property type="entry name" value="MURQ/GCKR"/>
</dbReference>
<dbReference type="AlphaFoldDB" id="A0AAW9SDV6"/>
<dbReference type="SUPFAM" id="SSF53697">
    <property type="entry name" value="SIS domain"/>
    <property type="match status" value="1"/>
</dbReference>
<organism evidence="5 6">
    <name type="scientific">Rapidithrix thailandica</name>
    <dbReference type="NCBI Taxonomy" id="413964"/>
    <lineage>
        <taxon>Bacteria</taxon>
        <taxon>Pseudomonadati</taxon>
        <taxon>Bacteroidota</taxon>
        <taxon>Cytophagia</taxon>
        <taxon>Cytophagales</taxon>
        <taxon>Flammeovirgaceae</taxon>
        <taxon>Rapidithrix</taxon>
    </lineage>
</organism>
<dbReference type="FunFam" id="3.40.50.10490:FF:000014">
    <property type="entry name" value="N-acetylmuramic acid 6-phosphate etherase"/>
    <property type="match status" value="1"/>
</dbReference>
<dbReference type="PANTHER" id="PTHR10088">
    <property type="entry name" value="GLUCOKINASE REGULATORY PROTEIN"/>
    <property type="match status" value="1"/>
</dbReference>
<accession>A0AAW9SDV6</accession>
<comment type="function">
    <text evidence="3">Specifically catalyzes the cleavage of the D-lactyl ether substituent of MurNAc 6-phosphate, producing GlcNAc 6-phosphate and D-lactate.</text>
</comment>
<dbReference type="PANTHER" id="PTHR10088:SF4">
    <property type="entry name" value="GLUCOKINASE REGULATORY PROTEIN"/>
    <property type="match status" value="1"/>
</dbReference>
<dbReference type="Pfam" id="PF22645">
    <property type="entry name" value="GKRP_SIS_N"/>
    <property type="match status" value="1"/>
</dbReference>
<dbReference type="Gene3D" id="3.40.50.10490">
    <property type="entry name" value="Glucose-6-phosphate isomerase like protein, domain 1"/>
    <property type="match status" value="1"/>
</dbReference>
<dbReference type="EC" id="4.2.1.126" evidence="3"/>
<dbReference type="PROSITE" id="PS51464">
    <property type="entry name" value="SIS"/>
    <property type="match status" value="1"/>
</dbReference>
<dbReference type="Gene3D" id="1.10.8.1080">
    <property type="match status" value="1"/>
</dbReference>
<comment type="catalytic activity">
    <reaction evidence="3">
        <text>N-acetyl-D-muramate 6-phosphate + H2O = N-acetyl-D-glucosamine 6-phosphate + (R)-lactate</text>
        <dbReference type="Rhea" id="RHEA:26410"/>
        <dbReference type="ChEBI" id="CHEBI:15377"/>
        <dbReference type="ChEBI" id="CHEBI:16004"/>
        <dbReference type="ChEBI" id="CHEBI:57513"/>
        <dbReference type="ChEBI" id="CHEBI:58722"/>
        <dbReference type="EC" id="4.2.1.126"/>
    </reaction>
</comment>
<dbReference type="GO" id="GO:0097367">
    <property type="term" value="F:carbohydrate derivative binding"/>
    <property type="evidence" value="ECO:0007669"/>
    <property type="project" value="InterPro"/>
</dbReference>
<feature type="domain" description="SIS" evidence="4">
    <location>
        <begin position="50"/>
        <end position="213"/>
    </location>
</feature>
<comment type="miscellaneous">
    <text evidence="3">A lyase-type mechanism (elimination/hydration) is suggested for the cleavage of the lactyl ether bond of MurNAc 6-phosphate, with the formation of an alpha,beta-unsaturated aldehyde intermediate with (E)-stereochemistry, followed by the syn addition of water to give product.</text>
</comment>
<dbReference type="GO" id="GO:0009254">
    <property type="term" value="P:peptidoglycan turnover"/>
    <property type="evidence" value="ECO:0007669"/>
    <property type="project" value="TreeGrafter"/>
</dbReference>
<dbReference type="NCBIfam" id="NF009222">
    <property type="entry name" value="PRK12570.1"/>
    <property type="match status" value="1"/>
</dbReference>
<evidence type="ECO:0000256" key="2">
    <source>
        <dbReference type="ARBA" id="ARBA00023277"/>
    </source>
</evidence>
<dbReference type="HAMAP" id="MF_00068">
    <property type="entry name" value="MurQ"/>
    <property type="match status" value="1"/>
</dbReference>
<dbReference type="InterPro" id="IPR005486">
    <property type="entry name" value="Glucokinase_regulatory_CS"/>
</dbReference>
<comment type="subunit">
    <text evidence="3">Homodimer.</text>
</comment>
<comment type="caution">
    <text evidence="5">The sequence shown here is derived from an EMBL/GenBank/DDBJ whole genome shotgun (WGS) entry which is preliminary data.</text>
</comment>
<dbReference type="GO" id="GO:0016803">
    <property type="term" value="F:ether hydrolase activity"/>
    <property type="evidence" value="ECO:0007669"/>
    <property type="project" value="TreeGrafter"/>
</dbReference>
<proteinExistence type="inferred from homology"/>
<dbReference type="Proteomes" id="UP001403385">
    <property type="component" value="Unassembled WGS sequence"/>
</dbReference>
<keyword evidence="6" id="KW-1185">Reference proteome</keyword>
<evidence type="ECO:0000259" key="4">
    <source>
        <dbReference type="PROSITE" id="PS51464"/>
    </source>
</evidence>
<protein>
    <recommendedName>
        <fullName evidence="3">N-acetylmuramic acid 6-phosphate etherase</fullName>
        <shortName evidence="3">MurNAc-6-P etherase</shortName>
        <ecNumber evidence="3">4.2.1.126</ecNumber>
    </recommendedName>
    <alternativeName>
        <fullName evidence="3">N-acetylmuramic acid 6-phosphate hydrolase</fullName>
    </alternativeName>
    <alternativeName>
        <fullName evidence="3">N-acetylmuramic acid 6-phosphate lyase</fullName>
    </alternativeName>
</protein>
<dbReference type="NCBIfam" id="NF003915">
    <property type="entry name" value="PRK05441.1"/>
    <property type="match status" value="1"/>
</dbReference>
<comment type="pathway">
    <text evidence="3">Amino-sugar metabolism; N-acetylmuramate degradation.</text>
</comment>
<keyword evidence="2 3" id="KW-0119">Carbohydrate metabolism</keyword>
<reference evidence="5 6" key="1">
    <citation type="submission" date="2024-04" db="EMBL/GenBank/DDBJ databases">
        <title>Novel genus in family Flammeovirgaceae.</title>
        <authorList>
            <person name="Nguyen T.H."/>
            <person name="Vuong T.Q."/>
            <person name="Le H."/>
            <person name="Kim S.-G."/>
        </authorList>
    </citation>
    <scope>NUCLEOTIDE SEQUENCE [LARGE SCALE GENOMIC DNA]</scope>
    <source>
        <strain evidence="5 6">JCM 23209</strain>
    </source>
</reference>